<comment type="caution">
    <text evidence="1">The sequence shown here is derived from an EMBL/GenBank/DDBJ whole genome shotgun (WGS) entry which is preliminary data.</text>
</comment>
<gene>
    <name evidence="1" type="ORF">DLM86_26580</name>
</gene>
<sequence>MKEEERILCLDYYEHGIVVHALNALRNDLIGEKRPTDAVDDLLLKTIEAPYQKHKRRSHHEAR</sequence>
<reference evidence="1 2" key="1">
    <citation type="submission" date="2018-05" db="EMBL/GenBank/DDBJ databases">
        <title>Paenibacillus flagellatus sp. nov., isolated from selenium mineral soil.</title>
        <authorList>
            <person name="Dai X."/>
        </authorList>
    </citation>
    <scope>NUCLEOTIDE SEQUENCE [LARGE SCALE GENOMIC DNA]</scope>
    <source>
        <strain evidence="1 2">DXL2</strain>
    </source>
</reference>
<dbReference type="OrthoDB" id="1779328at2"/>
<name>A0A2V5JW10_9BACL</name>
<dbReference type="Proteomes" id="UP000247476">
    <property type="component" value="Unassembled WGS sequence"/>
</dbReference>
<dbReference type="RefSeq" id="WP_110843104.1">
    <property type="nucleotide sequence ID" value="NZ_QJVJ01000015.1"/>
</dbReference>
<dbReference type="EMBL" id="QJVJ01000015">
    <property type="protein sequence ID" value="PYI50945.1"/>
    <property type="molecule type" value="Genomic_DNA"/>
</dbReference>
<proteinExistence type="predicted"/>
<keyword evidence="2" id="KW-1185">Reference proteome</keyword>
<accession>A0A2V5JW10</accession>
<evidence type="ECO:0000313" key="1">
    <source>
        <dbReference type="EMBL" id="PYI50945.1"/>
    </source>
</evidence>
<dbReference type="AlphaFoldDB" id="A0A2V5JW10"/>
<evidence type="ECO:0000313" key="2">
    <source>
        <dbReference type="Proteomes" id="UP000247476"/>
    </source>
</evidence>
<organism evidence="1 2">
    <name type="scientific">Paenibacillus flagellatus</name>
    <dbReference type="NCBI Taxonomy" id="2211139"/>
    <lineage>
        <taxon>Bacteria</taxon>
        <taxon>Bacillati</taxon>
        <taxon>Bacillota</taxon>
        <taxon>Bacilli</taxon>
        <taxon>Bacillales</taxon>
        <taxon>Paenibacillaceae</taxon>
        <taxon>Paenibacillus</taxon>
    </lineage>
</organism>
<protein>
    <submittedName>
        <fullName evidence="1">Uncharacterized protein</fullName>
    </submittedName>
</protein>